<evidence type="ECO:0000313" key="4">
    <source>
        <dbReference type="EMBL" id="KAA5600339.1"/>
    </source>
</evidence>
<evidence type="ECO:0000256" key="1">
    <source>
        <dbReference type="SAM" id="MobiDB-lite"/>
    </source>
</evidence>
<sequence>MARSSLVLCLLLNLALVSPAGAWGFHPGNPDRPHDRFHDRSHGHPRGAPGPDVDIGLIGLAMVGVATVVALRRKGKN</sequence>
<protein>
    <recommendedName>
        <fullName evidence="6">VPEID-CTERM sorting domain-containing protein</fullName>
    </recommendedName>
</protein>
<organism evidence="4 5">
    <name type="scientific">Blastochloris sulfoviridis</name>
    <dbReference type="NCBI Taxonomy" id="50712"/>
    <lineage>
        <taxon>Bacteria</taxon>
        <taxon>Pseudomonadati</taxon>
        <taxon>Pseudomonadota</taxon>
        <taxon>Alphaproteobacteria</taxon>
        <taxon>Hyphomicrobiales</taxon>
        <taxon>Blastochloridaceae</taxon>
        <taxon>Blastochloris</taxon>
    </lineage>
</organism>
<comment type="caution">
    <text evidence="4">The sequence shown here is derived from an EMBL/GenBank/DDBJ whole genome shotgun (WGS) entry which is preliminary data.</text>
</comment>
<feature type="transmembrane region" description="Helical" evidence="2">
    <location>
        <begin position="55"/>
        <end position="71"/>
    </location>
</feature>
<dbReference type="AlphaFoldDB" id="A0A5M6HXR1"/>
<dbReference type="EMBL" id="VWPL01000017">
    <property type="protein sequence ID" value="KAA5600339.1"/>
    <property type="molecule type" value="Genomic_DNA"/>
</dbReference>
<proteinExistence type="predicted"/>
<keyword evidence="2" id="KW-0812">Transmembrane</keyword>
<evidence type="ECO:0000256" key="3">
    <source>
        <dbReference type="SAM" id="SignalP"/>
    </source>
</evidence>
<feature type="compositionally biased region" description="Basic and acidic residues" evidence="1">
    <location>
        <begin position="29"/>
        <end position="42"/>
    </location>
</feature>
<evidence type="ECO:0000256" key="2">
    <source>
        <dbReference type="SAM" id="Phobius"/>
    </source>
</evidence>
<evidence type="ECO:0000313" key="5">
    <source>
        <dbReference type="Proteomes" id="UP000323886"/>
    </source>
</evidence>
<keyword evidence="2" id="KW-1133">Transmembrane helix</keyword>
<accession>A0A5M6HXR1</accession>
<name>A0A5M6HXR1_9HYPH</name>
<feature type="chain" id="PRO_5024419059" description="VPEID-CTERM sorting domain-containing protein" evidence="3">
    <location>
        <begin position="23"/>
        <end position="77"/>
    </location>
</feature>
<dbReference type="RefSeq" id="WP_150097652.1">
    <property type="nucleotide sequence ID" value="NZ_VWPL01000017.1"/>
</dbReference>
<keyword evidence="2" id="KW-0472">Membrane</keyword>
<feature type="region of interest" description="Disordered" evidence="1">
    <location>
        <begin position="25"/>
        <end position="50"/>
    </location>
</feature>
<keyword evidence="3" id="KW-0732">Signal</keyword>
<dbReference type="Proteomes" id="UP000323886">
    <property type="component" value="Unassembled WGS sequence"/>
</dbReference>
<keyword evidence="5" id="KW-1185">Reference proteome</keyword>
<reference evidence="4 5" key="1">
    <citation type="submission" date="2019-09" db="EMBL/GenBank/DDBJ databases">
        <title>Draft Whole-Genome sequence of Blastochloris sulfoviridis DSM 729.</title>
        <authorList>
            <person name="Meyer T.E."/>
            <person name="Kyndt J.A."/>
        </authorList>
    </citation>
    <scope>NUCLEOTIDE SEQUENCE [LARGE SCALE GENOMIC DNA]</scope>
    <source>
        <strain evidence="4 5">DSM 729</strain>
    </source>
</reference>
<gene>
    <name evidence="4" type="ORF">F1193_10550</name>
</gene>
<feature type="signal peptide" evidence="3">
    <location>
        <begin position="1"/>
        <end position="22"/>
    </location>
</feature>
<dbReference type="OrthoDB" id="9886284at2"/>
<evidence type="ECO:0008006" key="6">
    <source>
        <dbReference type="Google" id="ProtNLM"/>
    </source>
</evidence>